<dbReference type="RefSeq" id="XP_053067141.1">
    <property type="nucleotide sequence ID" value="XM_053211166.1"/>
</dbReference>
<feature type="compositionally biased region" description="Polar residues" evidence="1">
    <location>
        <begin position="78"/>
        <end position="88"/>
    </location>
</feature>
<name>A0ABM3P634_ACIJB</name>
<gene>
    <name evidence="3" type="primary">LOC128313313</name>
</gene>
<dbReference type="Proteomes" id="UP001652583">
    <property type="component" value="Chromosome E2"/>
</dbReference>
<sequence length="242" mass="24784">MAEPSLKTRGNATSVDGWMKMGGRTRRVALTRSPCSRPRLGSGSSRRPWSRPLGPRASSCLGSPRAALGTEFPVASKGAQSQRRSQGARTAGTPAWPPPLSTRPAVRRQKREAALVSAVGGCDQGSAEPGASGNRAGISSFRQLGRSAPETTCRTKSPGLCLEGERIRGEEDGVPLGSLPRAWEPLQASPEPTGSPRDGSGASRCGNHNRQAAGAARVLSGGSPARGAGPHGPGLSPSDAPG</sequence>
<organism evidence="2 3">
    <name type="scientific">Acinonyx jubatus</name>
    <name type="common">Cheetah</name>
    <dbReference type="NCBI Taxonomy" id="32536"/>
    <lineage>
        <taxon>Eukaryota</taxon>
        <taxon>Metazoa</taxon>
        <taxon>Chordata</taxon>
        <taxon>Craniata</taxon>
        <taxon>Vertebrata</taxon>
        <taxon>Euteleostomi</taxon>
        <taxon>Mammalia</taxon>
        <taxon>Eutheria</taxon>
        <taxon>Laurasiatheria</taxon>
        <taxon>Carnivora</taxon>
        <taxon>Feliformia</taxon>
        <taxon>Felidae</taxon>
        <taxon>Felinae</taxon>
        <taxon>Acinonyx</taxon>
    </lineage>
</organism>
<protein>
    <submittedName>
        <fullName evidence="3">Translation initiation factor IF-2-like</fullName>
    </submittedName>
</protein>
<proteinExistence type="predicted"/>
<dbReference type="GeneID" id="128313313"/>
<feature type="compositionally biased region" description="Low complexity" evidence="1">
    <location>
        <begin position="32"/>
        <end position="56"/>
    </location>
</feature>
<evidence type="ECO:0000313" key="3">
    <source>
        <dbReference type="RefSeq" id="XP_053067141.1"/>
    </source>
</evidence>
<evidence type="ECO:0000256" key="1">
    <source>
        <dbReference type="SAM" id="MobiDB-lite"/>
    </source>
</evidence>
<accession>A0ABM3P634</accession>
<reference evidence="3" key="1">
    <citation type="submission" date="2025-08" db="UniProtKB">
        <authorList>
            <consortium name="RefSeq"/>
        </authorList>
    </citation>
    <scope>IDENTIFICATION</scope>
    <source>
        <tissue evidence="3">Blood</tissue>
    </source>
</reference>
<feature type="region of interest" description="Disordered" evidence="1">
    <location>
        <begin position="1"/>
        <end position="242"/>
    </location>
</feature>
<evidence type="ECO:0000313" key="2">
    <source>
        <dbReference type="Proteomes" id="UP001652583"/>
    </source>
</evidence>
<keyword evidence="2" id="KW-1185">Reference proteome</keyword>